<sequence length="173" mass="19613">MIQRNIFAILAFAIVYCFSAPLISEDAKTGEDDGIKINLEKLRFIPAELLCTLCHRVVIKLQHDLQENPVDFQVNMLKSCDHYPDLDDQVKCKAAFTNRQKIEQLLDPEAATKMCRAKLLCKKDEIPMPEEMFPMSGPRPLPPKMEPIPEIENAKSPNEQEPEIISDSISDSS</sequence>
<name>A0AC35EV68_9BILA</name>
<accession>A0AC35EV68</accession>
<proteinExistence type="predicted"/>
<dbReference type="Proteomes" id="UP000887580">
    <property type="component" value="Unplaced"/>
</dbReference>
<dbReference type="WBParaSite" id="PS1159_v2.g11010.t1">
    <property type="protein sequence ID" value="PS1159_v2.g11010.t1"/>
    <property type="gene ID" value="PS1159_v2.g11010"/>
</dbReference>
<evidence type="ECO:0000313" key="1">
    <source>
        <dbReference type="Proteomes" id="UP000887580"/>
    </source>
</evidence>
<reference evidence="2" key="1">
    <citation type="submission" date="2022-11" db="UniProtKB">
        <authorList>
            <consortium name="WormBaseParasite"/>
        </authorList>
    </citation>
    <scope>IDENTIFICATION</scope>
</reference>
<organism evidence="1 2">
    <name type="scientific">Panagrolaimus sp. PS1159</name>
    <dbReference type="NCBI Taxonomy" id="55785"/>
    <lineage>
        <taxon>Eukaryota</taxon>
        <taxon>Metazoa</taxon>
        <taxon>Ecdysozoa</taxon>
        <taxon>Nematoda</taxon>
        <taxon>Chromadorea</taxon>
        <taxon>Rhabditida</taxon>
        <taxon>Tylenchina</taxon>
        <taxon>Panagrolaimomorpha</taxon>
        <taxon>Panagrolaimoidea</taxon>
        <taxon>Panagrolaimidae</taxon>
        <taxon>Panagrolaimus</taxon>
    </lineage>
</organism>
<protein>
    <submittedName>
        <fullName evidence="2">Saposin B-type domain-containing protein</fullName>
    </submittedName>
</protein>
<evidence type="ECO:0000313" key="2">
    <source>
        <dbReference type="WBParaSite" id="PS1159_v2.g11010.t1"/>
    </source>
</evidence>